<feature type="site" description="Positions MEP for the nucleophilic attack" evidence="7">
    <location>
        <position position="155"/>
    </location>
</feature>
<comment type="pathway">
    <text evidence="2 7">Isoprenoid biosynthesis; isopentenyl diphosphate biosynthesis via DXP pathway; isopentenyl diphosphate from 1-deoxy-D-xylulose 5-phosphate: step 2/6.</text>
</comment>
<evidence type="ECO:0000256" key="1">
    <source>
        <dbReference type="ARBA" id="ARBA00001282"/>
    </source>
</evidence>
<comment type="function">
    <text evidence="7">Catalyzes the formation of 4-diphosphocytidyl-2-C-methyl-D-erythritol from CTP and 2-C-methyl-D-erythritol 4-phosphate (MEP).</text>
</comment>
<dbReference type="InterPro" id="IPR050088">
    <property type="entry name" value="IspD/TarI_cytidylyltransf_bact"/>
</dbReference>
<evidence type="ECO:0000256" key="7">
    <source>
        <dbReference type="HAMAP-Rule" id="MF_00108"/>
    </source>
</evidence>
<dbReference type="EMBL" id="CP047656">
    <property type="protein sequence ID" value="QHJ12795.1"/>
    <property type="molecule type" value="Genomic_DNA"/>
</dbReference>
<sequence length="231" mass="25721">MQSPPQYTVVVPAAGIGQRMQADRPKQYLTIAGKTILEHTLNNLYAHPQIKQVIVALSPEDEYFTHLPLANQPWVKRVHGGSERANSVLAGLDSIDDEDWVLVHDAARPCLAHDDLSKLLAIATHSPHGAILACRARDTMKRASSSQVILHTECRDNLWHALTPQFFPLQLLRSALTNALKQKVQITDEASAIEWADGKVHLVEGRSSNIKVTQPEDLQLAEFYLQHKVVL</sequence>
<evidence type="ECO:0000256" key="6">
    <source>
        <dbReference type="ARBA" id="ARBA00023229"/>
    </source>
</evidence>
<feature type="site" description="Transition state stabilizer" evidence="7">
    <location>
        <position position="26"/>
    </location>
</feature>
<dbReference type="Pfam" id="PF01128">
    <property type="entry name" value="IspD"/>
    <property type="match status" value="1"/>
</dbReference>
<keyword evidence="6 7" id="KW-0414">Isoprene biosynthesis</keyword>
<dbReference type="KEGG" id="pmes:FX988_03053"/>
<keyword evidence="9" id="KW-1185">Reference proteome</keyword>
<feature type="site" description="Transition state stabilizer" evidence="7">
    <location>
        <position position="19"/>
    </location>
</feature>
<comment type="catalytic activity">
    <reaction evidence="1 7">
        <text>2-C-methyl-D-erythritol 4-phosphate + CTP + H(+) = 4-CDP-2-C-methyl-D-erythritol + diphosphate</text>
        <dbReference type="Rhea" id="RHEA:13429"/>
        <dbReference type="ChEBI" id="CHEBI:15378"/>
        <dbReference type="ChEBI" id="CHEBI:33019"/>
        <dbReference type="ChEBI" id="CHEBI:37563"/>
        <dbReference type="ChEBI" id="CHEBI:57823"/>
        <dbReference type="ChEBI" id="CHEBI:58262"/>
        <dbReference type="EC" id="2.7.7.60"/>
    </reaction>
</comment>
<evidence type="ECO:0000256" key="5">
    <source>
        <dbReference type="ARBA" id="ARBA00022695"/>
    </source>
</evidence>
<evidence type="ECO:0000256" key="2">
    <source>
        <dbReference type="ARBA" id="ARBA00004787"/>
    </source>
</evidence>
<dbReference type="PANTHER" id="PTHR32125:SF4">
    <property type="entry name" value="2-C-METHYL-D-ERYTHRITOL 4-PHOSPHATE CYTIDYLYLTRANSFERASE, CHLOROPLASTIC"/>
    <property type="match status" value="1"/>
</dbReference>
<dbReference type="FunFam" id="3.90.550.10:FF:000003">
    <property type="entry name" value="2-C-methyl-D-erythritol 4-phosphate cytidylyltransferase"/>
    <property type="match status" value="1"/>
</dbReference>
<comment type="similarity">
    <text evidence="3 7">Belongs to the IspD/TarI cytidylyltransferase family. IspD subfamily.</text>
</comment>
<accession>A0A857JL56</accession>
<dbReference type="GO" id="GO:0019288">
    <property type="term" value="P:isopentenyl diphosphate biosynthetic process, methylerythritol 4-phosphate pathway"/>
    <property type="evidence" value="ECO:0007669"/>
    <property type="project" value="UniProtKB-UniRule"/>
</dbReference>
<dbReference type="GO" id="GO:0050518">
    <property type="term" value="F:2-C-methyl-D-erythritol 4-phosphate cytidylyltransferase activity"/>
    <property type="evidence" value="ECO:0007669"/>
    <property type="project" value="UniProtKB-UniRule"/>
</dbReference>
<dbReference type="Proteomes" id="UP000464524">
    <property type="component" value="Chromosome"/>
</dbReference>
<keyword evidence="4 7" id="KW-0808">Transferase</keyword>
<dbReference type="PROSITE" id="PS01295">
    <property type="entry name" value="ISPD"/>
    <property type="match status" value="1"/>
</dbReference>
<dbReference type="InterPro" id="IPR018294">
    <property type="entry name" value="ISPD_synthase_CS"/>
</dbReference>
<proteinExistence type="inferred from homology"/>
<dbReference type="PANTHER" id="PTHR32125">
    <property type="entry name" value="2-C-METHYL-D-ERYTHRITOL 4-PHOSPHATE CYTIDYLYLTRANSFERASE, CHLOROPLASTIC"/>
    <property type="match status" value="1"/>
</dbReference>
<organism evidence="8 9">
    <name type="scientific">Paraglaciecola mesophila</name>
    <dbReference type="NCBI Taxonomy" id="197222"/>
    <lineage>
        <taxon>Bacteria</taxon>
        <taxon>Pseudomonadati</taxon>
        <taxon>Pseudomonadota</taxon>
        <taxon>Gammaproteobacteria</taxon>
        <taxon>Alteromonadales</taxon>
        <taxon>Alteromonadaceae</taxon>
        <taxon>Paraglaciecola</taxon>
    </lineage>
</organism>
<dbReference type="EC" id="2.7.7.60" evidence="7"/>
<dbReference type="InterPro" id="IPR029044">
    <property type="entry name" value="Nucleotide-diphossugar_trans"/>
</dbReference>
<dbReference type="NCBIfam" id="TIGR00453">
    <property type="entry name" value="ispD"/>
    <property type="match status" value="1"/>
</dbReference>
<evidence type="ECO:0000313" key="8">
    <source>
        <dbReference type="EMBL" id="QHJ12795.1"/>
    </source>
</evidence>
<keyword evidence="5 7" id="KW-0548">Nucleotidyltransferase</keyword>
<gene>
    <name evidence="7" type="primary">ispD</name>
    <name evidence="8" type="ORF">FX988_03053</name>
</gene>
<feature type="site" description="Positions MEP for the nucleophilic attack" evidence="7">
    <location>
        <position position="211"/>
    </location>
</feature>
<dbReference type="InterPro" id="IPR034683">
    <property type="entry name" value="IspD/TarI"/>
</dbReference>
<dbReference type="RefSeq" id="WP_160180966.1">
    <property type="nucleotide sequence ID" value="NZ_CP047656.1"/>
</dbReference>
<dbReference type="AlphaFoldDB" id="A0A857JL56"/>
<evidence type="ECO:0000256" key="4">
    <source>
        <dbReference type="ARBA" id="ARBA00022679"/>
    </source>
</evidence>
<dbReference type="HAMAP" id="MF_00108">
    <property type="entry name" value="IspD"/>
    <property type="match status" value="1"/>
</dbReference>
<dbReference type="Gene3D" id="3.90.550.10">
    <property type="entry name" value="Spore Coat Polysaccharide Biosynthesis Protein SpsA, Chain A"/>
    <property type="match status" value="1"/>
</dbReference>
<name>A0A857JL56_9ALTE</name>
<evidence type="ECO:0000256" key="3">
    <source>
        <dbReference type="ARBA" id="ARBA00009789"/>
    </source>
</evidence>
<evidence type="ECO:0000313" key="9">
    <source>
        <dbReference type="Proteomes" id="UP000464524"/>
    </source>
</evidence>
<protein>
    <recommendedName>
        <fullName evidence="7">2-C-methyl-D-erythritol 4-phosphate cytidylyltransferase</fullName>
        <ecNumber evidence="7">2.7.7.60</ecNumber>
    </recommendedName>
    <alternativeName>
        <fullName evidence="7">4-diphosphocytidyl-2C-methyl-D-erythritol synthase</fullName>
    </alternativeName>
    <alternativeName>
        <fullName evidence="7">MEP cytidylyltransferase</fullName>
        <shortName evidence="7">MCT</shortName>
    </alternativeName>
</protein>
<dbReference type="OrthoDB" id="9806837at2"/>
<reference evidence="8 9" key="1">
    <citation type="submission" date="2019-12" db="EMBL/GenBank/DDBJ databases">
        <title>Genome sequencing and assembly of endphytes of Porphyra tenera.</title>
        <authorList>
            <person name="Park J.M."/>
            <person name="Shin R."/>
            <person name="Jo S.H."/>
        </authorList>
    </citation>
    <scope>NUCLEOTIDE SEQUENCE [LARGE SCALE GENOMIC DNA]</scope>
    <source>
        <strain evidence="8 9">GPM4</strain>
    </source>
</reference>
<dbReference type="CDD" id="cd02516">
    <property type="entry name" value="CDP-ME_synthetase"/>
    <property type="match status" value="1"/>
</dbReference>
<dbReference type="InterPro" id="IPR001228">
    <property type="entry name" value="IspD"/>
</dbReference>
<dbReference type="UniPathway" id="UPA00056">
    <property type="reaction ID" value="UER00093"/>
</dbReference>
<dbReference type="SUPFAM" id="SSF53448">
    <property type="entry name" value="Nucleotide-diphospho-sugar transferases"/>
    <property type="match status" value="1"/>
</dbReference>